<proteinExistence type="predicted"/>
<accession>A0ABC8KUT2</accession>
<name>A0ABC8KUT2_ERUVS</name>
<organism evidence="1 2">
    <name type="scientific">Eruca vesicaria subsp. sativa</name>
    <name type="common">Garden rocket</name>
    <name type="synonym">Eruca sativa</name>
    <dbReference type="NCBI Taxonomy" id="29727"/>
    <lineage>
        <taxon>Eukaryota</taxon>
        <taxon>Viridiplantae</taxon>
        <taxon>Streptophyta</taxon>
        <taxon>Embryophyta</taxon>
        <taxon>Tracheophyta</taxon>
        <taxon>Spermatophyta</taxon>
        <taxon>Magnoliopsida</taxon>
        <taxon>eudicotyledons</taxon>
        <taxon>Gunneridae</taxon>
        <taxon>Pentapetalae</taxon>
        <taxon>rosids</taxon>
        <taxon>malvids</taxon>
        <taxon>Brassicales</taxon>
        <taxon>Brassicaceae</taxon>
        <taxon>Brassiceae</taxon>
        <taxon>Eruca</taxon>
    </lineage>
</organism>
<protein>
    <submittedName>
        <fullName evidence="1">Uncharacterized protein</fullName>
    </submittedName>
</protein>
<comment type="caution">
    <text evidence="1">The sequence shown here is derived from an EMBL/GenBank/DDBJ whole genome shotgun (WGS) entry which is preliminary data.</text>
</comment>
<sequence length="79" mass="8657">MQTISKAPSAISFFRCSSKLTSQPCVRQLHLRKGLVCRVMKLVSSPLRTLRGASKSIRVSNFCSVSNISSLQIELVSTS</sequence>
<gene>
    <name evidence="1" type="ORF">ERUC_LOCUS28465</name>
</gene>
<reference evidence="1 2" key="1">
    <citation type="submission" date="2022-03" db="EMBL/GenBank/DDBJ databases">
        <authorList>
            <person name="Macdonald S."/>
            <person name="Ahmed S."/>
            <person name="Newling K."/>
        </authorList>
    </citation>
    <scope>NUCLEOTIDE SEQUENCE [LARGE SCALE GENOMIC DNA]</scope>
</reference>
<evidence type="ECO:0000313" key="2">
    <source>
        <dbReference type="Proteomes" id="UP001642260"/>
    </source>
</evidence>
<dbReference type="EMBL" id="CAKOAT010338487">
    <property type="protein sequence ID" value="CAH8362709.1"/>
    <property type="molecule type" value="Genomic_DNA"/>
</dbReference>
<dbReference type="AlphaFoldDB" id="A0ABC8KUT2"/>
<dbReference type="Proteomes" id="UP001642260">
    <property type="component" value="Unassembled WGS sequence"/>
</dbReference>
<keyword evidence="2" id="KW-1185">Reference proteome</keyword>
<evidence type="ECO:0000313" key="1">
    <source>
        <dbReference type="EMBL" id="CAH8362709.1"/>
    </source>
</evidence>